<protein>
    <submittedName>
        <fullName evidence="2">Uncharacterized protein</fullName>
    </submittedName>
</protein>
<dbReference type="Proteomes" id="UP000576087">
    <property type="component" value="Unassembled WGS sequence"/>
</dbReference>
<dbReference type="EMBL" id="JACIGY010000002">
    <property type="protein sequence ID" value="MBB4411366.1"/>
    <property type="molecule type" value="Genomic_DNA"/>
</dbReference>
<dbReference type="Proteomes" id="UP000520770">
    <property type="component" value="Unassembled WGS sequence"/>
</dbReference>
<dbReference type="EMBL" id="JACIHM010000002">
    <property type="protein sequence ID" value="MBB4446055.1"/>
    <property type="molecule type" value="Genomic_DNA"/>
</dbReference>
<gene>
    <name evidence="2" type="ORF">GGE31_001871</name>
    <name evidence="1" type="ORF">GGE33_001871</name>
    <name evidence="3" type="ORF">GGE35_001871</name>
</gene>
<dbReference type="EMBL" id="JACIGW010000002">
    <property type="protein sequence ID" value="MBB4348129.1"/>
    <property type="molecule type" value="Genomic_DNA"/>
</dbReference>
<dbReference type="AlphaFoldDB" id="A0A7W4SKG2"/>
<comment type="caution">
    <text evidence="2">The sequence shown here is derived from an EMBL/GenBank/DDBJ whole genome shotgun (WGS) entry which is preliminary data.</text>
</comment>
<dbReference type="Proteomes" id="UP000524535">
    <property type="component" value="Unassembled WGS sequence"/>
</dbReference>
<dbReference type="RefSeq" id="WP_148145517.1">
    <property type="nucleotide sequence ID" value="NZ_JACIGW010000002.1"/>
</dbReference>
<evidence type="ECO:0000313" key="4">
    <source>
        <dbReference type="Proteomes" id="UP000520770"/>
    </source>
</evidence>
<sequence length="92" mass="10379">MHLVAMKILGTVFRVEGTPWDYQNNVRPLVLSIEGYVTCEVVLPDPNGTITIVPQPAELHFHRIVQLEAGVEEIDLYDGPNKLVLKFRPLTL</sequence>
<accession>A0A7W4SKG2</accession>
<reference evidence="4 5" key="1">
    <citation type="submission" date="2020-08" db="EMBL/GenBank/DDBJ databases">
        <title>Genomic Encyclopedia of Type Strains, Phase IV (KMG-V): Genome sequencing to study the core and pangenomes of soil and plant-associated prokaryotes.</title>
        <authorList>
            <person name="Whitman W."/>
        </authorList>
    </citation>
    <scope>NUCLEOTIDE SEQUENCE [LARGE SCALE GENOMIC DNA]</scope>
    <source>
        <strain evidence="2 5">SEMIA 444</strain>
        <strain evidence="1 4">SEMIA 448</strain>
        <strain evidence="3 6">SEMIA 452</strain>
    </source>
</reference>
<evidence type="ECO:0000313" key="1">
    <source>
        <dbReference type="EMBL" id="MBB4348129.1"/>
    </source>
</evidence>
<name>A0A7W4SKG2_9HYPH</name>
<proteinExistence type="predicted"/>
<organism evidence="2 5">
    <name type="scientific">Aliirhizobium cellulosilyticum</name>
    <dbReference type="NCBI Taxonomy" id="393664"/>
    <lineage>
        <taxon>Bacteria</taxon>
        <taxon>Pseudomonadati</taxon>
        <taxon>Pseudomonadota</taxon>
        <taxon>Alphaproteobacteria</taxon>
        <taxon>Hyphomicrobiales</taxon>
        <taxon>Rhizobiaceae</taxon>
        <taxon>Aliirhizobium</taxon>
    </lineage>
</organism>
<keyword evidence="5" id="KW-1185">Reference proteome</keyword>
<evidence type="ECO:0000313" key="5">
    <source>
        <dbReference type="Proteomes" id="UP000524535"/>
    </source>
</evidence>
<evidence type="ECO:0000313" key="2">
    <source>
        <dbReference type="EMBL" id="MBB4411366.1"/>
    </source>
</evidence>
<evidence type="ECO:0000313" key="3">
    <source>
        <dbReference type="EMBL" id="MBB4446055.1"/>
    </source>
</evidence>
<evidence type="ECO:0000313" key="6">
    <source>
        <dbReference type="Proteomes" id="UP000576087"/>
    </source>
</evidence>